<comment type="caution">
    <text evidence="7">The sequence shown here is derived from an EMBL/GenBank/DDBJ whole genome shotgun (WGS) entry which is preliminary data.</text>
</comment>
<dbReference type="CDD" id="cd03230">
    <property type="entry name" value="ABC_DR_subfamily_A"/>
    <property type="match status" value="1"/>
</dbReference>
<proteinExistence type="predicted"/>
<dbReference type="AlphaFoldDB" id="A0A4R2K615"/>
<keyword evidence="5" id="KW-0046">Antibiotic resistance</keyword>
<evidence type="ECO:0000313" key="8">
    <source>
        <dbReference type="Proteomes" id="UP000295680"/>
    </source>
</evidence>
<dbReference type="EMBL" id="SLWS01000001">
    <property type="protein sequence ID" value="TCO65329.1"/>
    <property type="molecule type" value="Genomic_DNA"/>
</dbReference>
<evidence type="ECO:0000256" key="5">
    <source>
        <dbReference type="ARBA" id="ARBA00023251"/>
    </source>
</evidence>
<protein>
    <submittedName>
        <fullName evidence="7">ABC-2 type transport system ATP-binding protein</fullName>
    </submittedName>
</protein>
<keyword evidence="4 7" id="KW-0067">ATP-binding</keyword>
<gene>
    <name evidence="7" type="ORF">EV192_1011121</name>
</gene>
<dbReference type="InterPro" id="IPR003593">
    <property type="entry name" value="AAA+_ATPase"/>
</dbReference>
<dbReference type="RefSeq" id="WP_132111677.1">
    <property type="nucleotide sequence ID" value="NZ_SLWS01000001.1"/>
</dbReference>
<dbReference type="GO" id="GO:0046677">
    <property type="term" value="P:response to antibiotic"/>
    <property type="evidence" value="ECO:0007669"/>
    <property type="project" value="UniProtKB-KW"/>
</dbReference>
<evidence type="ECO:0000256" key="2">
    <source>
        <dbReference type="ARBA" id="ARBA00022448"/>
    </source>
</evidence>
<evidence type="ECO:0000313" key="7">
    <source>
        <dbReference type="EMBL" id="TCO65329.1"/>
    </source>
</evidence>
<evidence type="ECO:0000256" key="1">
    <source>
        <dbReference type="ARBA" id="ARBA00004202"/>
    </source>
</evidence>
<dbReference type="OrthoDB" id="9804819at2"/>
<dbReference type="SUPFAM" id="SSF52540">
    <property type="entry name" value="P-loop containing nucleoside triphosphate hydrolases"/>
    <property type="match status" value="1"/>
</dbReference>
<dbReference type="InterPro" id="IPR027417">
    <property type="entry name" value="P-loop_NTPase"/>
</dbReference>
<dbReference type="GO" id="GO:0005524">
    <property type="term" value="F:ATP binding"/>
    <property type="evidence" value="ECO:0007669"/>
    <property type="project" value="UniProtKB-KW"/>
</dbReference>
<dbReference type="GO" id="GO:0005886">
    <property type="term" value="C:plasma membrane"/>
    <property type="evidence" value="ECO:0007669"/>
    <property type="project" value="UniProtKB-SubCell"/>
</dbReference>
<dbReference type="Gene3D" id="3.40.50.300">
    <property type="entry name" value="P-loop containing nucleotide triphosphate hydrolases"/>
    <property type="match status" value="1"/>
</dbReference>
<evidence type="ECO:0000259" key="6">
    <source>
        <dbReference type="PROSITE" id="PS50893"/>
    </source>
</evidence>
<reference evidence="7 8" key="1">
    <citation type="submission" date="2019-03" db="EMBL/GenBank/DDBJ databases">
        <title>Genomic Encyclopedia of Type Strains, Phase IV (KMG-IV): sequencing the most valuable type-strain genomes for metagenomic binning, comparative biology and taxonomic classification.</title>
        <authorList>
            <person name="Goeker M."/>
        </authorList>
    </citation>
    <scope>NUCLEOTIDE SEQUENCE [LARGE SCALE GENOMIC DNA]</scope>
    <source>
        <strain evidence="7 8">DSM 45934</strain>
    </source>
</reference>
<evidence type="ECO:0000256" key="4">
    <source>
        <dbReference type="ARBA" id="ARBA00022840"/>
    </source>
</evidence>
<evidence type="ECO:0000256" key="3">
    <source>
        <dbReference type="ARBA" id="ARBA00022741"/>
    </source>
</evidence>
<dbReference type="InterPro" id="IPR003439">
    <property type="entry name" value="ABC_transporter-like_ATP-bd"/>
</dbReference>
<dbReference type="SMART" id="SM00382">
    <property type="entry name" value="AAA"/>
    <property type="match status" value="1"/>
</dbReference>
<organism evidence="7 8">
    <name type="scientific">Actinocrispum wychmicini</name>
    <dbReference type="NCBI Taxonomy" id="1213861"/>
    <lineage>
        <taxon>Bacteria</taxon>
        <taxon>Bacillati</taxon>
        <taxon>Actinomycetota</taxon>
        <taxon>Actinomycetes</taxon>
        <taxon>Pseudonocardiales</taxon>
        <taxon>Pseudonocardiaceae</taxon>
        <taxon>Actinocrispum</taxon>
    </lineage>
</organism>
<dbReference type="InterPro" id="IPR050763">
    <property type="entry name" value="ABC_transporter_ATP-binding"/>
</dbReference>
<name>A0A4R2K615_9PSEU</name>
<dbReference type="Pfam" id="PF00005">
    <property type="entry name" value="ABC_tran"/>
    <property type="match status" value="1"/>
</dbReference>
<dbReference type="GO" id="GO:0016887">
    <property type="term" value="F:ATP hydrolysis activity"/>
    <property type="evidence" value="ECO:0007669"/>
    <property type="project" value="InterPro"/>
</dbReference>
<dbReference type="PANTHER" id="PTHR42711:SF16">
    <property type="entry name" value="ABC TRANSPORTER ATP-BINDING PROTEIN"/>
    <property type="match status" value="1"/>
</dbReference>
<keyword evidence="2" id="KW-0813">Transport</keyword>
<accession>A0A4R2K615</accession>
<dbReference type="InterPro" id="IPR017871">
    <property type="entry name" value="ABC_transporter-like_CS"/>
</dbReference>
<dbReference type="PROSITE" id="PS00211">
    <property type="entry name" value="ABC_TRANSPORTER_1"/>
    <property type="match status" value="1"/>
</dbReference>
<keyword evidence="8" id="KW-1185">Reference proteome</keyword>
<dbReference type="Proteomes" id="UP000295680">
    <property type="component" value="Unassembled WGS sequence"/>
</dbReference>
<feature type="domain" description="ABC transporter" evidence="6">
    <location>
        <begin position="4"/>
        <end position="229"/>
    </location>
</feature>
<sequence>MDVIDVSDLHHHYGSFAAVAGVDFAVREGEIFALLGTNGAGKTTTLEIIEGFRRPSGGRVRVFGRDPVADRTRLSADVGVMMQSSGLIGELTVAETLGLWGGLRSRPDSPTDLMSTVDLTDRRNVAVEKLSGGERRRLDFALAIWGRPPLVILDEPTTGLDPESRAHLWDTVSALRAGGSTVLLTTHYLEEAQALADQVAIMHTGRIEVAGTLAEVLTNQPARITATVPPAVPLPHFHGTPTVDGHTLTVATHHLQDDLYTLLRWAEEHNVRLDTLAANPASLQEIFLSIGKEKV</sequence>
<keyword evidence="3" id="KW-0547">Nucleotide-binding</keyword>
<dbReference type="PANTHER" id="PTHR42711">
    <property type="entry name" value="ABC TRANSPORTER ATP-BINDING PROTEIN"/>
    <property type="match status" value="1"/>
</dbReference>
<comment type="subcellular location">
    <subcellularLocation>
        <location evidence="1">Cell membrane</location>
        <topology evidence="1">Peripheral membrane protein</topology>
    </subcellularLocation>
</comment>
<dbReference type="PROSITE" id="PS50893">
    <property type="entry name" value="ABC_TRANSPORTER_2"/>
    <property type="match status" value="1"/>
</dbReference>